<accession>A0A3E0HFV1</accession>
<dbReference type="AlphaFoldDB" id="A0A3E0HFV1"/>
<evidence type="ECO:0000313" key="2">
    <source>
        <dbReference type="Proteomes" id="UP000256269"/>
    </source>
</evidence>
<name>A0A3E0HFV1_9PSEU</name>
<dbReference type="InterPro" id="IPR032710">
    <property type="entry name" value="NTF2-like_dom_sf"/>
</dbReference>
<proteinExistence type="predicted"/>
<keyword evidence="2" id="KW-1185">Reference proteome</keyword>
<dbReference type="OrthoDB" id="4475408at2"/>
<evidence type="ECO:0008006" key="3">
    <source>
        <dbReference type="Google" id="ProtNLM"/>
    </source>
</evidence>
<dbReference type="Proteomes" id="UP000256269">
    <property type="component" value="Unassembled WGS sequence"/>
</dbReference>
<reference evidence="1 2" key="1">
    <citation type="submission" date="2018-08" db="EMBL/GenBank/DDBJ databases">
        <title>Genomic Encyclopedia of Archaeal and Bacterial Type Strains, Phase II (KMG-II): from individual species to whole genera.</title>
        <authorList>
            <person name="Goeker M."/>
        </authorList>
    </citation>
    <scope>NUCLEOTIDE SEQUENCE [LARGE SCALE GENOMIC DNA]</scope>
    <source>
        <strain evidence="1 2">DSM 45791</strain>
    </source>
</reference>
<organism evidence="1 2">
    <name type="scientific">Kutzneria buriramensis</name>
    <dbReference type="NCBI Taxonomy" id="1045776"/>
    <lineage>
        <taxon>Bacteria</taxon>
        <taxon>Bacillati</taxon>
        <taxon>Actinomycetota</taxon>
        <taxon>Actinomycetes</taxon>
        <taxon>Pseudonocardiales</taxon>
        <taxon>Pseudonocardiaceae</taxon>
        <taxon>Kutzneria</taxon>
    </lineage>
</organism>
<dbReference type="Gene3D" id="3.10.450.50">
    <property type="match status" value="1"/>
</dbReference>
<sequence>MSAAEIDSGERILTTVLDRWKDAVDAHDPERVAENFTEDAIFQGLHPYTVGPKGVAEYYDSQPLGMTAAYEIVETRRLGENLVLGYMAVEFGFTDRPPLNVLLSLVVEGEKIRHYQVSRL</sequence>
<dbReference type="EMBL" id="QUNO01000008">
    <property type="protein sequence ID" value="REH44574.1"/>
    <property type="molecule type" value="Genomic_DNA"/>
</dbReference>
<evidence type="ECO:0000313" key="1">
    <source>
        <dbReference type="EMBL" id="REH44574.1"/>
    </source>
</evidence>
<dbReference type="RefSeq" id="WP_116176526.1">
    <property type="nucleotide sequence ID" value="NZ_CP144375.1"/>
</dbReference>
<comment type="caution">
    <text evidence="1">The sequence shown here is derived from an EMBL/GenBank/DDBJ whole genome shotgun (WGS) entry which is preliminary data.</text>
</comment>
<protein>
    <recommendedName>
        <fullName evidence="3">SnoaL-like protein</fullName>
    </recommendedName>
</protein>
<dbReference type="SUPFAM" id="SSF54427">
    <property type="entry name" value="NTF2-like"/>
    <property type="match status" value="1"/>
</dbReference>
<gene>
    <name evidence="1" type="ORF">BCF44_10854</name>
</gene>